<name>A0A2K0T7S9_9HYPO</name>
<comment type="caution">
    <text evidence="1">The sequence shown here is derived from an EMBL/GenBank/DDBJ whole genome shotgun (WGS) entry which is preliminary data.</text>
</comment>
<dbReference type="EMBL" id="MTYH01000056">
    <property type="protein sequence ID" value="PNP41587.1"/>
    <property type="molecule type" value="Genomic_DNA"/>
</dbReference>
<dbReference type="AlphaFoldDB" id="A0A2K0T7S9"/>
<gene>
    <name evidence="1" type="ORF">TGAMA5MH_06516</name>
</gene>
<dbReference type="Proteomes" id="UP000236546">
    <property type="component" value="Unassembled WGS sequence"/>
</dbReference>
<accession>A0A2K0T7S9</accession>
<organism evidence="1 2">
    <name type="scientific">Trichoderma gamsii</name>
    <dbReference type="NCBI Taxonomy" id="398673"/>
    <lineage>
        <taxon>Eukaryota</taxon>
        <taxon>Fungi</taxon>
        <taxon>Dikarya</taxon>
        <taxon>Ascomycota</taxon>
        <taxon>Pezizomycotina</taxon>
        <taxon>Sordariomycetes</taxon>
        <taxon>Hypocreomycetidae</taxon>
        <taxon>Hypocreales</taxon>
        <taxon>Hypocreaceae</taxon>
        <taxon>Trichoderma</taxon>
    </lineage>
</organism>
<protein>
    <submittedName>
        <fullName evidence="1">Uncharacterized protein</fullName>
    </submittedName>
</protein>
<reference evidence="1 2" key="1">
    <citation type="submission" date="2017-02" db="EMBL/GenBank/DDBJ databases">
        <title>Genomes of Trichoderma spp. with biocontrol activity.</title>
        <authorList>
            <person name="Gardiner D."/>
            <person name="Kazan K."/>
            <person name="Vos C."/>
            <person name="Harvey P."/>
        </authorList>
    </citation>
    <scope>NUCLEOTIDE SEQUENCE [LARGE SCALE GENOMIC DNA]</scope>
    <source>
        <strain evidence="1 2">A5MH</strain>
    </source>
</reference>
<evidence type="ECO:0000313" key="2">
    <source>
        <dbReference type="Proteomes" id="UP000236546"/>
    </source>
</evidence>
<sequence length="92" mass="10864">MLEYPLTDAIPTIDRTRDRLLNKIYDYRKKHMEMNLRNNDEDATQTMTEERDFALLYAYTLVTAQVAAELKKIKTEIEALFGVLHEDELLLE</sequence>
<dbReference type="OrthoDB" id="68611at2759"/>
<proteinExistence type="predicted"/>
<evidence type="ECO:0000313" key="1">
    <source>
        <dbReference type="EMBL" id="PNP41587.1"/>
    </source>
</evidence>